<accession>A0ABQ0QFV5</accession>
<dbReference type="Proteomes" id="UP001062443">
    <property type="component" value="Unassembled WGS sequence"/>
</dbReference>
<name>A0ABQ0QFV5_9PROT</name>
<dbReference type="EMBL" id="BAQB01000001">
    <property type="protein sequence ID" value="GBR43212.1"/>
    <property type="molecule type" value="Genomic_DNA"/>
</dbReference>
<evidence type="ECO:0000313" key="1">
    <source>
        <dbReference type="EMBL" id="GBR43212.1"/>
    </source>
</evidence>
<comment type="caution">
    <text evidence="1">The sequence shown here is derived from an EMBL/GenBank/DDBJ whole genome shotgun (WGS) entry which is preliminary data.</text>
</comment>
<sequence length="80" mass="8694">MYPLIGGIIGLTLIPMGRALEEPTHYYSGAIIVLISCFSCLLPAQMHMTLSGLGTATTLWISATIRLARIHTYTTQETVV</sequence>
<organism evidence="1 2">
    <name type="scientific">Neokomagataea tanensis NBRC 106556</name>
    <dbReference type="NCBI Taxonomy" id="1223519"/>
    <lineage>
        <taxon>Bacteria</taxon>
        <taxon>Pseudomonadati</taxon>
        <taxon>Pseudomonadota</taxon>
        <taxon>Alphaproteobacteria</taxon>
        <taxon>Acetobacterales</taxon>
        <taxon>Acetobacteraceae</taxon>
        <taxon>Neokomagataea</taxon>
    </lineage>
</organism>
<gene>
    <name evidence="1" type="ORF">AA106556_0013</name>
</gene>
<keyword evidence="2" id="KW-1185">Reference proteome</keyword>
<proteinExistence type="predicted"/>
<evidence type="ECO:0000313" key="2">
    <source>
        <dbReference type="Proteomes" id="UP001062443"/>
    </source>
</evidence>
<reference evidence="1" key="1">
    <citation type="submission" date="2013-04" db="EMBL/GenBank/DDBJ databases">
        <title>The genome sequencing project of 58 acetic acid bacteria.</title>
        <authorList>
            <person name="Okamoto-Kainuma A."/>
            <person name="Ishikawa M."/>
            <person name="Umino S."/>
            <person name="Koizumi Y."/>
            <person name="Shiwa Y."/>
            <person name="Yoshikawa H."/>
            <person name="Matsutani M."/>
            <person name="Matsushita K."/>
        </authorList>
    </citation>
    <scope>NUCLEOTIDE SEQUENCE</scope>
    <source>
        <strain evidence="1">NBRC 106556</strain>
    </source>
</reference>
<protein>
    <submittedName>
        <fullName evidence="1">Uncharacterized protein</fullName>
    </submittedName>
</protein>